<keyword evidence="4 5" id="KW-0472">Membrane</keyword>
<accession>A0A7J6BCP8</accession>
<dbReference type="EMBL" id="JAAGNN010000002">
    <property type="protein sequence ID" value="KAF4092690.1"/>
    <property type="molecule type" value="Genomic_DNA"/>
</dbReference>
<dbReference type="GO" id="GO:0016020">
    <property type="term" value="C:membrane"/>
    <property type="evidence" value="ECO:0007669"/>
    <property type="project" value="UniProtKB-SubCell"/>
</dbReference>
<evidence type="ECO:0000256" key="4">
    <source>
        <dbReference type="ARBA" id="ARBA00023136"/>
    </source>
</evidence>
<sequence>MDAKQEVLDILQKIWTKLQTLPEANSIDIGGFLILLLFVLTFLALVVFACAQCCCSCGQKPRKNDSVL</sequence>
<evidence type="ECO:0000256" key="1">
    <source>
        <dbReference type="ARBA" id="ARBA00004167"/>
    </source>
</evidence>
<keyword evidence="2 5" id="KW-0812">Transmembrane</keyword>
<evidence type="ECO:0000256" key="5">
    <source>
        <dbReference type="SAM" id="Phobius"/>
    </source>
</evidence>
<dbReference type="InterPro" id="IPR047133">
    <property type="entry name" value="SMIM5"/>
</dbReference>
<evidence type="ECO:0000313" key="7">
    <source>
        <dbReference type="Proteomes" id="UP000593565"/>
    </source>
</evidence>
<organism evidence="6 7">
    <name type="scientific">Ameiurus melas</name>
    <name type="common">Black bullhead</name>
    <name type="synonym">Silurus melas</name>
    <dbReference type="NCBI Taxonomy" id="219545"/>
    <lineage>
        <taxon>Eukaryota</taxon>
        <taxon>Metazoa</taxon>
        <taxon>Chordata</taxon>
        <taxon>Craniata</taxon>
        <taxon>Vertebrata</taxon>
        <taxon>Euteleostomi</taxon>
        <taxon>Actinopterygii</taxon>
        <taxon>Neopterygii</taxon>
        <taxon>Teleostei</taxon>
        <taxon>Ostariophysi</taxon>
        <taxon>Siluriformes</taxon>
        <taxon>Ictaluridae</taxon>
        <taxon>Ameiurus</taxon>
    </lineage>
</organism>
<comment type="subcellular location">
    <subcellularLocation>
        <location evidence="1">Membrane</location>
        <topology evidence="1">Single-pass membrane protein</topology>
    </subcellularLocation>
</comment>
<feature type="transmembrane region" description="Helical" evidence="5">
    <location>
        <begin position="29"/>
        <end position="54"/>
    </location>
</feature>
<dbReference type="Proteomes" id="UP000593565">
    <property type="component" value="Unassembled WGS sequence"/>
</dbReference>
<keyword evidence="7" id="KW-1185">Reference proteome</keyword>
<keyword evidence="3 5" id="KW-1133">Transmembrane helix</keyword>
<evidence type="ECO:0000256" key="3">
    <source>
        <dbReference type="ARBA" id="ARBA00022989"/>
    </source>
</evidence>
<dbReference type="CDD" id="cd20254">
    <property type="entry name" value="CASIMO1_SMIM5"/>
    <property type="match status" value="1"/>
</dbReference>
<dbReference type="AlphaFoldDB" id="A0A7J6BCP8"/>
<evidence type="ECO:0000313" key="6">
    <source>
        <dbReference type="EMBL" id="KAF4092690.1"/>
    </source>
</evidence>
<protein>
    <recommendedName>
        <fullName evidence="8">Small integral membrane protein 5</fullName>
    </recommendedName>
</protein>
<dbReference type="PANTHER" id="PTHR37344">
    <property type="entry name" value="SMALL INTEGRAL MEMBRANE PROTEIN 5"/>
    <property type="match status" value="1"/>
</dbReference>
<evidence type="ECO:0000256" key="2">
    <source>
        <dbReference type="ARBA" id="ARBA00022692"/>
    </source>
</evidence>
<reference evidence="6 7" key="1">
    <citation type="submission" date="2020-02" db="EMBL/GenBank/DDBJ databases">
        <title>A chromosome-scale genome assembly of the black bullhead catfish (Ameiurus melas).</title>
        <authorList>
            <person name="Wen M."/>
            <person name="Zham M."/>
            <person name="Cabau C."/>
            <person name="Klopp C."/>
            <person name="Donnadieu C."/>
            <person name="Roques C."/>
            <person name="Bouchez O."/>
            <person name="Lampietro C."/>
            <person name="Jouanno E."/>
            <person name="Herpin A."/>
            <person name="Louis A."/>
            <person name="Berthelot C."/>
            <person name="Parey E."/>
            <person name="Roest-Crollius H."/>
            <person name="Braasch I."/>
            <person name="Postlethwait J."/>
            <person name="Robinson-Rechavi M."/>
            <person name="Echchiki A."/>
            <person name="Begum T."/>
            <person name="Montfort J."/>
            <person name="Schartl M."/>
            <person name="Bobe J."/>
            <person name="Guiguen Y."/>
        </authorList>
    </citation>
    <scope>NUCLEOTIDE SEQUENCE [LARGE SCALE GENOMIC DNA]</scope>
    <source>
        <strain evidence="6">M_S1</strain>
        <tissue evidence="6">Blood</tissue>
    </source>
</reference>
<name>A0A7J6BCP8_AMEME</name>
<comment type="caution">
    <text evidence="6">The sequence shown here is derived from an EMBL/GenBank/DDBJ whole genome shotgun (WGS) entry which is preliminary data.</text>
</comment>
<proteinExistence type="predicted"/>
<dbReference type="Pfam" id="PF15831">
    <property type="entry name" value="SMIM5_18_22"/>
    <property type="match status" value="1"/>
</dbReference>
<evidence type="ECO:0008006" key="8">
    <source>
        <dbReference type="Google" id="ProtNLM"/>
    </source>
</evidence>
<dbReference type="InterPro" id="IPR031671">
    <property type="entry name" value="SMIM5/18/22"/>
</dbReference>
<dbReference type="PANTHER" id="PTHR37344:SF1">
    <property type="entry name" value="SMALL INTEGRAL MEMBRANE PROTEIN 5"/>
    <property type="match status" value="1"/>
</dbReference>
<gene>
    <name evidence="6" type="ORF">AMELA_G00023570</name>
</gene>